<reference evidence="11" key="2">
    <citation type="submission" date="2024-10" db="UniProtKB">
        <authorList>
            <consortium name="EnsemblProtists"/>
        </authorList>
    </citation>
    <scope>IDENTIFICATION</scope>
</reference>
<dbReference type="Pfam" id="PF07928">
    <property type="entry name" value="Vps54"/>
    <property type="match status" value="1"/>
</dbReference>
<dbReference type="PANTHER" id="PTHR12965">
    <property type="entry name" value="VACUOLAR PROTEIN SORTING 54"/>
    <property type="match status" value="1"/>
</dbReference>
<reference evidence="12" key="1">
    <citation type="journal article" date="2013" name="Nature">
        <title>Pan genome of the phytoplankton Emiliania underpins its global distribution.</title>
        <authorList>
            <person name="Read B.A."/>
            <person name="Kegel J."/>
            <person name="Klute M.J."/>
            <person name="Kuo A."/>
            <person name="Lefebvre S.C."/>
            <person name="Maumus F."/>
            <person name="Mayer C."/>
            <person name="Miller J."/>
            <person name="Monier A."/>
            <person name="Salamov A."/>
            <person name="Young J."/>
            <person name="Aguilar M."/>
            <person name="Claverie J.M."/>
            <person name="Frickenhaus S."/>
            <person name="Gonzalez K."/>
            <person name="Herman E.K."/>
            <person name="Lin Y.C."/>
            <person name="Napier J."/>
            <person name="Ogata H."/>
            <person name="Sarno A.F."/>
            <person name="Shmutz J."/>
            <person name="Schroeder D."/>
            <person name="de Vargas C."/>
            <person name="Verret F."/>
            <person name="von Dassow P."/>
            <person name="Valentin K."/>
            <person name="Van de Peer Y."/>
            <person name="Wheeler G."/>
            <person name="Dacks J.B."/>
            <person name="Delwiche C.F."/>
            <person name="Dyhrman S.T."/>
            <person name="Glockner G."/>
            <person name="John U."/>
            <person name="Richards T."/>
            <person name="Worden A.Z."/>
            <person name="Zhang X."/>
            <person name="Grigoriev I.V."/>
            <person name="Allen A.E."/>
            <person name="Bidle K."/>
            <person name="Borodovsky M."/>
            <person name="Bowler C."/>
            <person name="Brownlee C."/>
            <person name="Cock J.M."/>
            <person name="Elias M."/>
            <person name="Gladyshev V.N."/>
            <person name="Groth M."/>
            <person name="Guda C."/>
            <person name="Hadaegh A."/>
            <person name="Iglesias-Rodriguez M.D."/>
            <person name="Jenkins J."/>
            <person name="Jones B.M."/>
            <person name="Lawson T."/>
            <person name="Leese F."/>
            <person name="Lindquist E."/>
            <person name="Lobanov A."/>
            <person name="Lomsadze A."/>
            <person name="Malik S.B."/>
            <person name="Marsh M.E."/>
            <person name="Mackinder L."/>
            <person name="Mock T."/>
            <person name="Mueller-Roeber B."/>
            <person name="Pagarete A."/>
            <person name="Parker M."/>
            <person name="Probert I."/>
            <person name="Quesneville H."/>
            <person name="Raines C."/>
            <person name="Rensing S.A."/>
            <person name="Riano-Pachon D.M."/>
            <person name="Richier S."/>
            <person name="Rokitta S."/>
            <person name="Shiraiwa Y."/>
            <person name="Soanes D.M."/>
            <person name="van der Giezen M."/>
            <person name="Wahlund T.M."/>
            <person name="Williams B."/>
            <person name="Wilson W."/>
            <person name="Wolfe G."/>
            <person name="Wurch L.L."/>
        </authorList>
    </citation>
    <scope>NUCLEOTIDE SEQUENCE</scope>
</reference>
<keyword evidence="7" id="KW-0175">Coiled coil</keyword>
<proteinExistence type="inferred from homology"/>
<dbReference type="RefSeq" id="XP_005761673.1">
    <property type="nucleotide sequence ID" value="XM_005761616.1"/>
</dbReference>
<evidence type="ECO:0000259" key="10">
    <source>
        <dbReference type="Pfam" id="PF10475"/>
    </source>
</evidence>
<evidence type="ECO:0000256" key="5">
    <source>
        <dbReference type="ARBA" id="ARBA00022927"/>
    </source>
</evidence>
<keyword evidence="5" id="KW-0653">Protein transport</keyword>
<evidence type="ECO:0000256" key="7">
    <source>
        <dbReference type="ARBA" id="ARBA00023054"/>
    </source>
</evidence>
<dbReference type="KEGG" id="ehx:EMIHUDRAFT_452881"/>
<organism evidence="11 12">
    <name type="scientific">Emiliania huxleyi (strain CCMP1516)</name>
    <dbReference type="NCBI Taxonomy" id="280463"/>
    <lineage>
        <taxon>Eukaryota</taxon>
        <taxon>Haptista</taxon>
        <taxon>Haptophyta</taxon>
        <taxon>Prymnesiophyceae</taxon>
        <taxon>Isochrysidales</taxon>
        <taxon>Noelaerhabdaceae</taxon>
        <taxon>Emiliania</taxon>
    </lineage>
</organism>
<dbReference type="GO" id="GO:0006896">
    <property type="term" value="P:Golgi to vacuole transport"/>
    <property type="evidence" value="ECO:0007669"/>
    <property type="project" value="TreeGrafter"/>
</dbReference>
<evidence type="ECO:0000256" key="8">
    <source>
        <dbReference type="SAM" id="MobiDB-lite"/>
    </source>
</evidence>
<dbReference type="Pfam" id="PF10475">
    <property type="entry name" value="Vps54_N"/>
    <property type="match status" value="1"/>
</dbReference>
<comment type="subcellular location">
    <subcellularLocation>
        <location evidence="1">Golgi apparatus</location>
        <location evidence="1">trans-Golgi network</location>
    </subcellularLocation>
</comment>
<evidence type="ECO:0000256" key="1">
    <source>
        <dbReference type="ARBA" id="ARBA00004601"/>
    </source>
</evidence>
<dbReference type="InterPro" id="IPR019515">
    <property type="entry name" value="VPS54_N"/>
</dbReference>
<dbReference type="GO" id="GO:0005829">
    <property type="term" value="C:cytosol"/>
    <property type="evidence" value="ECO:0007669"/>
    <property type="project" value="GOC"/>
</dbReference>
<dbReference type="PANTHER" id="PTHR12965:SF0">
    <property type="entry name" value="VACUOLAR PROTEIN SORTING-ASSOCIATED PROTEIN 54"/>
    <property type="match status" value="1"/>
</dbReference>
<keyword evidence="6" id="KW-0333">Golgi apparatus</keyword>
<feature type="region of interest" description="Disordered" evidence="8">
    <location>
        <begin position="82"/>
        <end position="105"/>
    </location>
</feature>
<dbReference type="GO" id="GO:0042147">
    <property type="term" value="P:retrograde transport, endosome to Golgi"/>
    <property type="evidence" value="ECO:0007669"/>
    <property type="project" value="InterPro"/>
</dbReference>
<dbReference type="HOGENOM" id="CLU_352841_0_0_1"/>
<feature type="domain" description="Vacuolar protein sorting-associated protein 54 C-terminal" evidence="9">
    <location>
        <begin position="523"/>
        <end position="655"/>
    </location>
</feature>
<evidence type="ECO:0000256" key="2">
    <source>
        <dbReference type="ARBA" id="ARBA00009150"/>
    </source>
</evidence>
<comment type="similarity">
    <text evidence="2">Belongs to the VPS54 family.</text>
</comment>
<dbReference type="Proteomes" id="UP000013827">
    <property type="component" value="Unassembled WGS sequence"/>
</dbReference>
<dbReference type="GO" id="GO:0000938">
    <property type="term" value="C:GARP complex"/>
    <property type="evidence" value="ECO:0007669"/>
    <property type="project" value="InterPro"/>
</dbReference>
<dbReference type="GO" id="GO:0019905">
    <property type="term" value="F:syntaxin binding"/>
    <property type="evidence" value="ECO:0007669"/>
    <property type="project" value="TreeGrafter"/>
</dbReference>
<keyword evidence="4" id="KW-0813">Transport</keyword>
<evidence type="ECO:0000313" key="11">
    <source>
        <dbReference type="EnsemblProtists" id="EOD09244"/>
    </source>
</evidence>
<keyword evidence="12" id="KW-1185">Reference proteome</keyword>
<evidence type="ECO:0000256" key="3">
    <source>
        <dbReference type="ARBA" id="ARBA00017665"/>
    </source>
</evidence>
<evidence type="ECO:0000259" key="9">
    <source>
        <dbReference type="Pfam" id="PF07928"/>
    </source>
</evidence>
<feature type="compositionally biased region" description="Gly residues" evidence="8">
    <location>
        <begin position="84"/>
        <end position="105"/>
    </location>
</feature>
<dbReference type="EnsemblProtists" id="EOD09244">
    <property type="protein sequence ID" value="EOD09244"/>
    <property type="gene ID" value="EMIHUDRAFT_452881"/>
</dbReference>
<dbReference type="InterPro" id="IPR012501">
    <property type="entry name" value="Vps54_C"/>
</dbReference>
<evidence type="ECO:0000256" key="6">
    <source>
        <dbReference type="ARBA" id="ARBA00023034"/>
    </source>
</evidence>
<dbReference type="eggNOG" id="KOG2115">
    <property type="taxonomic scope" value="Eukaryota"/>
</dbReference>
<dbReference type="GO" id="GO:0015031">
    <property type="term" value="P:protein transport"/>
    <property type="evidence" value="ECO:0007669"/>
    <property type="project" value="UniProtKB-KW"/>
</dbReference>
<dbReference type="STRING" id="2903.R1DKF8"/>
<dbReference type="InterPro" id="IPR039745">
    <property type="entry name" value="Vps54"/>
</dbReference>
<sequence>MNGSSAGGASTGEASAARFLLSGATNNPNTSWLDYFGLPDDLGEWTIDDVRSTVATMTITVADFEHYLATVGEPFRFLATHRPNGGGGGGGGEGEALSNGHGGGAAGNGGRAIAADVTERLGASPQSCAVPQVVFEERFDLTDPSTFAVFSPEGAPHATLVTIERMTNYLDQVEITLLGEVSSRAEGFFEALVSYDRLGAEVEAGVRQLAAMRERLRDLETNLVHQPLHLPRLVRRRSNTVALDEKLRLLLAVVQTQPTIHQLLAAGDFPGALELIASSQSLLASELSGVSSLAGIATGLEETKAVIERTMAHELMEVALGYDPSQGPPAMPVEALSSELDVRLELEPRAYEGVMASIAAPLLVLLRRASAIDATLQRASSELCGGLCDIAAERLCALADDFAADVAHLSGRGCAAVSAEAAAQAKAFVDALLLIHYFIRVATKKLEATVEQEAWGQVEVPAEYQRLVDSIAANQVPEAPPASAADHLSAAAAVSAAVGSAEAEPEAERQPSRASDIVVSGAGYKVVGSGLILLSTVVHYLQCGAAVPAVAPPIAHALPVLLRGYHTHAYKQVLMAGAMLPTSAGLKSISFKHLALSSQSLGVLLALLPHLKAILAAYLPEAQRHALKEFDGVESDLEAHQQQIFAKFVSILEERRRGRVKDLSAALAPPQAGAQRQPEPSANIKAVAADLRAVYKTLRDLLTPQQLHKVFELILTAFDAGLLEAYRGVDTAPAFSRQCIVQDVQFLRKEVARLHLSLPSGCCPNLVAFALALPTMSSFNVTEDERPDRTRFGVGDF</sequence>
<evidence type="ECO:0000256" key="4">
    <source>
        <dbReference type="ARBA" id="ARBA00022448"/>
    </source>
</evidence>
<accession>A0A0D3IDA9</accession>
<name>A0A0D3IDA9_EMIH1</name>
<dbReference type="PaxDb" id="2903-EOD09244"/>
<dbReference type="OMA" id="HELMEVA"/>
<feature type="domain" description="Vacuolar protein sorting-associated protein 54 N-terminal" evidence="10">
    <location>
        <begin position="161"/>
        <end position="325"/>
    </location>
</feature>
<evidence type="ECO:0000313" key="12">
    <source>
        <dbReference type="Proteomes" id="UP000013827"/>
    </source>
</evidence>
<dbReference type="GeneID" id="17255385"/>
<protein>
    <recommendedName>
        <fullName evidence="3">Vacuolar protein sorting-associated protein 54</fullName>
    </recommendedName>
</protein>
<dbReference type="AlphaFoldDB" id="A0A0D3IDA9"/>